<feature type="transmembrane region" description="Helical" evidence="8">
    <location>
        <begin position="6"/>
        <end position="26"/>
    </location>
</feature>
<proteinExistence type="predicted"/>
<evidence type="ECO:0000256" key="1">
    <source>
        <dbReference type="ARBA" id="ARBA00004651"/>
    </source>
</evidence>
<keyword evidence="3" id="KW-0808">Transferase</keyword>
<dbReference type="Proteomes" id="UP000177230">
    <property type="component" value="Unassembled WGS sequence"/>
</dbReference>
<feature type="transmembrane region" description="Helical" evidence="8">
    <location>
        <begin position="317"/>
        <end position="334"/>
    </location>
</feature>
<feature type="binding site" evidence="7">
    <location>
        <position position="156"/>
    </location>
    <ligand>
        <name>Mg(2+)</name>
        <dbReference type="ChEBI" id="CHEBI:18420"/>
    </ligand>
</feature>
<dbReference type="CDD" id="cd06853">
    <property type="entry name" value="GT_WecA_like"/>
    <property type="match status" value="1"/>
</dbReference>
<gene>
    <name evidence="9" type="ORF">A2024_10365</name>
</gene>
<evidence type="ECO:0000256" key="5">
    <source>
        <dbReference type="ARBA" id="ARBA00022989"/>
    </source>
</evidence>
<reference evidence="9 10" key="1">
    <citation type="journal article" date="2016" name="Nat. Commun.">
        <title>Thousands of microbial genomes shed light on interconnected biogeochemical processes in an aquifer system.</title>
        <authorList>
            <person name="Anantharaman K."/>
            <person name="Brown C.T."/>
            <person name="Hug L.A."/>
            <person name="Sharon I."/>
            <person name="Castelle C.J."/>
            <person name="Probst A.J."/>
            <person name="Thomas B.C."/>
            <person name="Singh A."/>
            <person name="Wilkins M.J."/>
            <person name="Karaoz U."/>
            <person name="Brodie E.L."/>
            <person name="Williams K.H."/>
            <person name="Hubbard S.S."/>
            <person name="Banfield J.F."/>
        </authorList>
    </citation>
    <scope>NUCLEOTIDE SEQUENCE [LARGE SCALE GENOMIC DNA]</scope>
</reference>
<protein>
    <recommendedName>
        <fullName evidence="11">Undecaprenyl-phosphate alpha-N-acetylglucosaminyl 1-phosphate transferase</fullName>
    </recommendedName>
</protein>
<dbReference type="Pfam" id="PF00953">
    <property type="entry name" value="Glycos_transf_4"/>
    <property type="match status" value="1"/>
</dbReference>
<feature type="transmembrane region" description="Helical" evidence="8">
    <location>
        <begin position="283"/>
        <end position="311"/>
    </location>
</feature>
<evidence type="ECO:0000256" key="3">
    <source>
        <dbReference type="ARBA" id="ARBA00022679"/>
    </source>
</evidence>
<comment type="caution">
    <text evidence="9">The sequence shown here is derived from an EMBL/GenBank/DDBJ whole genome shotgun (WGS) entry which is preliminary data.</text>
</comment>
<evidence type="ECO:0000256" key="2">
    <source>
        <dbReference type="ARBA" id="ARBA00022475"/>
    </source>
</evidence>
<feature type="transmembrane region" description="Helical" evidence="8">
    <location>
        <begin position="46"/>
        <end position="63"/>
    </location>
</feature>
<keyword evidence="7" id="KW-0479">Metal-binding</keyword>
<evidence type="ECO:0000256" key="7">
    <source>
        <dbReference type="PIRSR" id="PIRSR600715-1"/>
    </source>
</evidence>
<feature type="transmembrane region" description="Helical" evidence="8">
    <location>
        <begin position="212"/>
        <end position="232"/>
    </location>
</feature>
<dbReference type="AlphaFoldDB" id="A0A1F5RHF3"/>
<dbReference type="GO" id="GO:0005886">
    <property type="term" value="C:plasma membrane"/>
    <property type="evidence" value="ECO:0007669"/>
    <property type="project" value="UniProtKB-SubCell"/>
</dbReference>
<comment type="cofactor">
    <cofactor evidence="7">
        <name>Mg(2+)</name>
        <dbReference type="ChEBI" id="CHEBI:18420"/>
    </cofactor>
</comment>
<evidence type="ECO:0000313" key="10">
    <source>
        <dbReference type="Proteomes" id="UP000177230"/>
    </source>
</evidence>
<sequence>MHYLTAFFIAAVLSLLLTPLALYVSVKGKVFDRPGLRKIHQKAMPCLGGAAVAVAVLITIWLIKSLWPGIFHGWAGKFTTITFGGLLILGVGLYDDLKNASVGLRLVFQFAAAGILIAGGFCVTILPSPLGGVFELGLFSIPFTALWIVFIINAINFIDGLDGLAAGISIIVAATIFVSAEASGEGLIGLLAIVTVGALLGFLPFNFHPARIFLGDSGATFIGFILAAMTTLGTMKSIATVALLIPIAALGVPIVDTFSAVLRRTWRGQMFYRADKEHVHHTLLTLGFSHQGAVMFLYGITVFLAILAMLLSLADRRLVSILVGLFLILAWIFFNKWQKGRD</sequence>
<keyword evidence="2" id="KW-1003">Cell membrane</keyword>
<dbReference type="GO" id="GO:0046872">
    <property type="term" value="F:metal ion binding"/>
    <property type="evidence" value="ECO:0007669"/>
    <property type="project" value="UniProtKB-KW"/>
</dbReference>
<dbReference type="GO" id="GO:0009103">
    <property type="term" value="P:lipopolysaccharide biosynthetic process"/>
    <property type="evidence" value="ECO:0007669"/>
    <property type="project" value="TreeGrafter"/>
</dbReference>
<dbReference type="GO" id="GO:0016780">
    <property type="term" value="F:phosphotransferase activity, for other substituted phosphate groups"/>
    <property type="evidence" value="ECO:0007669"/>
    <property type="project" value="InterPro"/>
</dbReference>
<dbReference type="InterPro" id="IPR018480">
    <property type="entry name" value="PNAcMuramoyl-5peptid_Trfase_CS"/>
</dbReference>
<dbReference type="PANTHER" id="PTHR22926:SF3">
    <property type="entry name" value="UNDECAPRENYL-PHOSPHATE ALPHA-N-ACETYLGLUCOSAMINYL 1-PHOSPHATE TRANSFERASE"/>
    <property type="match status" value="1"/>
</dbReference>
<keyword evidence="4 8" id="KW-0812">Transmembrane</keyword>
<dbReference type="GO" id="GO:0044038">
    <property type="term" value="P:cell wall macromolecule biosynthetic process"/>
    <property type="evidence" value="ECO:0007669"/>
    <property type="project" value="TreeGrafter"/>
</dbReference>
<evidence type="ECO:0000313" key="9">
    <source>
        <dbReference type="EMBL" id="OGF13846.1"/>
    </source>
</evidence>
<dbReference type="EMBL" id="MFFM01000011">
    <property type="protein sequence ID" value="OGF13846.1"/>
    <property type="molecule type" value="Genomic_DNA"/>
</dbReference>
<dbReference type="PANTHER" id="PTHR22926">
    <property type="entry name" value="PHOSPHO-N-ACETYLMURAMOYL-PENTAPEPTIDE-TRANSFERASE"/>
    <property type="match status" value="1"/>
</dbReference>
<feature type="binding site" evidence="7">
    <location>
        <position position="216"/>
    </location>
    <ligand>
        <name>Mg(2+)</name>
        <dbReference type="ChEBI" id="CHEBI:18420"/>
    </ligand>
</feature>
<dbReference type="GO" id="GO:0071555">
    <property type="term" value="P:cell wall organization"/>
    <property type="evidence" value="ECO:0007669"/>
    <property type="project" value="TreeGrafter"/>
</dbReference>
<dbReference type="PROSITE" id="PS01348">
    <property type="entry name" value="MRAY_2"/>
    <property type="match status" value="1"/>
</dbReference>
<feature type="transmembrane region" description="Helical" evidence="8">
    <location>
        <begin position="186"/>
        <end position="205"/>
    </location>
</feature>
<keyword evidence="6 8" id="KW-0472">Membrane</keyword>
<accession>A0A1F5RHF3</accession>
<dbReference type="InterPro" id="IPR000715">
    <property type="entry name" value="Glycosyl_transferase_4"/>
</dbReference>
<feature type="transmembrane region" description="Helical" evidence="8">
    <location>
        <begin position="106"/>
        <end position="126"/>
    </location>
</feature>
<keyword evidence="7" id="KW-0460">Magnesium</keyword>
<feature type="transmembrane region" description="Helical" evidence="8">
    <location>
        <begin position="164"/>
        <end position="180"/>
    </location>
</feature>
<organism evidence="9 10">
    <name type="scientific">Candidatus Edwardsbacteria bacterium GWF2_54_11</name>
    <dbReference type="NCBI Taxonomy" id="1817851"/>
    <lineage>
        <taxon>Bacteria</taxon>
        <taxon>Candidatus Edwardsiibacteriota</taxon>
    </lineage>
</organism>
<evidence type="ECO:0000256" key="6">
    <source>
        <dbReference type="ARBA" id="ARBA00023136"/>
    </source>
</evidence>
<feature type="transmembrane region" description="Helical" evidence="8">
    <location>
        <begin position="75"/>
        <end position="94"/>
    </location>
</feature>
<feature type="transmembrane region" description="Helical" evidence="8">
    <location>
        <begin position="132"/>
        <end position="152"/>
    </location>
</feature>
<comment type="subcellular location">
    <subcellularLocation>
        <location evidence="1">Cell membrane</location>
        <topology evidence="1">Multi-pass membrane protein</topology>
    </subcellularLocation>
</comment>
<feature type="transmembrane region" description="Helical" evidence="8">
    <location>
        <begin position="238"/>
        <end position="262"/>
    </location>
</feature>
<evidence type="ECO:0000256" key="4">
    <source>
        <dbReference type="ARBA" id="ARBA00022692"/>
    </source>
</evidence>
<name>A0A1F5RHF3_9BACT</name>
<keyword evidence="5 8" id="KW-1133">Transmembrane helix</keyword>
<evidence type="ECO:0008006" key="11">
    <source>
        <dbReference type="Google" id="ProtNLM"/>
    </source>
</evidence>
<evidence type="ECO:0000256" key="8">
    <source>
        <dbReference type="SAM" id="Phobius"/>
    </source>
</evidence>